<name>A0A225DLH2_9BACT</name>
<proteinExistence type="predicted"/>
<evidence type="ECO:0000313" key="1">
    <source>
        <dbReference type="EMBL" id="OWK42261.1"/>
    </source>
</evidence>
<accession>A0A225DLH2</accession>
<dbReference type="Proteomes" id="UP000214646">
    <property type="component" value="Unassembled WGS sequence"/>
</dbReference>
<reference evidence="2" key="1">
    <citation type="submission" date="2017-06" db="EMBL/GenBank/DDBJ databases">
        <title>Genome analysis of Fimbriiglobus ruber SP5, the first member of the order Planctomycetales with confirmed chitinolytic capability.</title>
        <authorList>
            <person name="Ravin N.V."/>
            <person name="Rakitin A.L."/>
            <person name="Ivanova A.A."/>
            <person name="Beletsky A.V."/>
            <person name="Kulichevskaya I.S."/>
            <person name="Mardanov A.V."/>
            <person name="Dedysh S.N."/>
        </authorList>
    </citation>
    <scope>NUCLEOTIDE SEQUENCE [LARGE SCALE GENOMIC DNA]</scope>
    <source>
        <strain evidence="2">SP5</strain>
    </source>
</reference>
<organism evidence="1 2">
    <name type="scientific">Fimbriiglobus ruber</name>
    <dbReference type="NCBI Taxonomy" id="1908690"/>
    <lineage>
        <taxon>Bacteria</taxon>
        <taxon>Pseudomonadati</taxon>
        <taxon>Planctomycetota</taxon>
        <taxon>Planctomycetia</taxon>
        <taxon>Gemmatales</taxon>
        <taxon>Gemmataceae</taxon>
        <taxon>Fimbriiglobus</taxon>
    </lineage>
</organism>
<protein>
    <submittedName>
        <fullName evidence="1">Uncharacterized protein</fullName>
    </submittedName>
</protein>
<dbReference type="EMBL" id="NIDE01000005">
    <property type="protein sequence ID" value="OWK42261.1"/>
    <property type="molecule type" value="Genomic_DNA"/>
</dbReference>
<evidence type="ECO:0000313" key="2">
    <source>
        <dbReference type="Proteomes" id="UP000214646"/>
    </source>
</evidence>
<comment type="caution">
    <text evidence="1">The sequence shown here is derived from an EMBL/GenBank/DDBJ whole genome shotgun (WGS) entry which is preliminary data.</text>
</comment>
<keyword evidence="2" id="KW-1185">Reference proteome</keyword>
<gene>
    <name evidence="1" type="ORF">FRUB_04339</name>
</gene>
<sequence length="127" mass="14155">MCFVSDSSNPASSELSEEWEGAAVEITSLLYGLRSVKWGRGDALKRWATAVLFQTSNAVWDRRVVEFLREATRALRIRYLVDDSAVDECVAIMKTHGLDPFRGTAAKPVVTCEYQITKVNGNDADRP</sequence>
<dbReference type="AlphaFoldDB" id="A0A225DLH2"/>